<feature type="domain" description="SOCS box" evidence="4">
    <location>
        <begin position="572"/>
        <end position="611"/>
    </location>
</feature>
<dbReference type="PROSITE" id="PS50225">
    <property type="entry name" value="SOCS"/>
    <property type="match status" value="1"/>
</dbReference>
<dbReference type="Gene3D" id="1.25.40.20">
    <property type="entry name" value="Ankyrin repeat-containing domain"/>
    <property type="match status" value="4"/>
</dbReference>
<feature type="repeat" description="ANK" evidence="3">
    <location>
        <begin position="354"/>
        <end position="386"/>
    </location>
</feature>
<feature type="repeat" description="ANK" evidence="3">
    <location>
        <begin position="222"/>
        <end position="254"/>
    </location>
</feature>
<sequence>MDKSLEDRLYESIVLEDQDSILSLILQGANPNKITSHGKTCLGEAANIGNMSITNQLIDACKSNYLQNKNATQTYSKKRHVKLHKRKLRGSTQHDETVIKYKNLNDRTFRSSSMTESSSVLQDSQKSDKNQGYFVFIHSEGSSSDESKMCSLKSPVSPSSLVSSPQAELEWDEETANVAPTTSEDETWSSMYKWYAAILECTGAAIASASIVTNGIDQQDAFMRTALHYAVEQGHSGIVKLIIDAGCKVDITAGDGLTSLHIAVMKNHAEVVKQLLSAGSHVNYKTHEKMTPLHFAASRGFLELVKILVNSGAYLEARDTSERTALYLAAGRGHVEVVRYLISVGANVNGEEIHGYTPLCEAVWQRYTKVVEVLLLSGARITHSHKLLHNAIIQRQEDIVRMLANMGGGINLHNDNGDTPLLLSARLSQPTIAQILLQKGANINSCNSITGASALHVAVESINCPKEFEELLLCFLKYKIDMNSTALTGDTALNRALLLQKDHAAVLLIRHGADVNACDLHSCGLDNLSIASRRRSTHLANLLLKAGHHISQPDANCTPKCGTSMWLYNVCRQPHSLLDICRIRIRKLCRNGPLYCYVNYLPLPKSLKRFLMLEDEGFSDVCLVE</sequence>
<keyword evidence="2 3" id="KW-0040">ANK repeat</keyword>
<proteinExistence type="predicted"/>
<feature type="repeat" description="ANK" evidence="3">
    <location>
        <begin position="255"/>
        <end position="287"/>
    </location>
</feature>
<dbReference type="InterPro" id="IPR036770">
    <property type="entry name" value="Ankyrin_rpt-contain_sf"/>
</dbReference>
<evidence type="ECO:0000313" key="5">
    <source>
        <dbReference type="EMBL" id="CAH0725805.1"/>
    </source>
</evidence>
<feature type="repeat" description="ANK" evidence="3">
    <location>
        <begin position="416"/>
        <end position="448"/>
    </location>
</feature>
<feature type="repeat" description="ANK" evidence="3">
    <location>
        <begin position="488"/>
        <end position="520"/>
    </location>
</feature>
<feature type="repeat" description="ANK" evidence="3">
    <location>
        <begin position="321"/>
        <end position="353"/>
    </location>
</feature>
<feature type="non-terminal residue" evidence="5">
    <location>
        <position position="625"/>
    </location>
</feature>
<dbReference type="SUPFAM" id="SSF158235">
    <property type="entry name" value="SOCS box-like"/>
    <property type="match status" value="1"/>
</dbReference>
<evidence type="ECO:0000256" key="3">
    <source>
        <dbReference type="PROSITE-ProRule" id="PRU00023"/>
    </source>
</evidence>
<dbReference type="GO" id="GO:0035556">
    <property type="term" value="P:intracellular signal transduction"/>
    <property type="evidence" value="ECO:0007669"/>
    <property type="project" value="InterPro"/>
</dbReference>
<evidence type="ECO:0000256" key="2">
    <source>
        <dbReference type="ARBA" id="ARBA00023043"/>
    </source>
</evidence>
<keyword evidence="1" id="KW-0677">Repeat</keyword>
<dbReference type="SMART" id="SM00969">
    <property type="entry name" value="SOCS_box"/>
    <property type="match status" value="1"/>
</dbReference>
<name>A0A8J9YGI7_9NEOP</name>
<dbReference type="SMART" id="SM00248">
    <property type="entry name" value="ANK"/>
    <property type="match status" value="11"/>
</dbReference>
<dbReference type="SUPFAM" id="SSF48403">
    <property type="entry name" value="Ankyrin repeat"/>
    <property type="match status" value="2"/>
</dbReference>
<dbReference type="EMBL" id="OV170225">
    <property type="protein sequence ID" value="CAH0725805.1"/>
    <property type="molecule type" value="Genomic_DNA"/>
</dbReference>
<dbReference type="Pfam" id="PF12796">
    <property type="entry name" value="Ank_2"/>
    <property type="match status" value="2"/>
</dbReference>
<dbReference type="PROSITE" id="PS50088">
    <property type="entry name" value="ANK_REPEAT"/>
    <property type="match status" value="7"/>
</dbReference>
<organism evidence="5 6">
    <name type="scientific">Brenthis ino</name>
    <name type="common">lesser marbled fritillary</name>
    <dbReference type="NCBI Taxonomy" id="405034"/>
    <lineage>
        <taxon>Eukaryota</taxon>
        <taxon>Metazoa</taxon>
        <taxon>Ecdysozoa</taxon>
        <taxon>Arthropoda</taxon>
        <taxon>Hexapoda</taxon>
        <taxon>Insecta</taxon>
        <taxon>Pterygota</taxon>
        <taxon>Neoptera</taxon>
        <taxon>Endopterygota</taxon>
        <taxon>Lepidoptera</taxon>
        <taxon>Glossata</taxon>
        <taxon>Ditrysia</taxon>
        <taxon>Papilionoidea</taxon>
        <taxon>Nymphalidae</taxon>
        <taxon>Heliconiinae</taxon>
        <taxon>Argynnini</taxon>
        <taxon>Brenthis</taxon>
    </lineage>
</organism>
<reference evidence="5" key="1">
    <citation type="submission" date="2021-12" db="EMBL/GenBank/DDBJ databases">
        <authorList>
            <person name="Martin H S."/>
        </authorList>
    </citation>
    <scope>NUCLEOTIDE SEQUENCE</scope>
</reference>
<evidence type="ECO:0000259" key="4">
    <source>
        <dbReference type="PROSITE" id="PS50225"/>
    </source>
</evidence>
<accession>A0A8J9YGI7</accession>
<dbReference type="PANTHER" id="PTHR24166">
    <property type="entry name" value="ROLLING PEBBLES, ISOFORM B"/>
    <property type="match status" value="1"/>
</dbReference>
<protein>
    <recommendedName>
        <fullName evidence="4">SOCS box domain-containing protein</fullName>
    </recommendedName>
</protein>
<evidence type="ECO:0000313" key="6">
    <source>
        <dbReference type="Proteomes" id="UP000838878"/>
    </source>
</evidence>
<dbReference type="PRINTS" id="PR01415">
    <property type="entry name" value="ANKYRIN"/>
</dbReference>
<dbReference type="Pfam" id="PF07525">
    <property type="entry name" value="SOCS_box"/>
    <property type="match status" value="1"/>
</dbReference>
<dbReference type="InterPro" id="IPR050889">
    <property type="entry name" value="Dendritic_Spine_Reg/Scaffold"/>
</dbReference>
<dbReference type="CDD" id="cd03587">
    <property type="entry name" value="SOCS"/>
    <property type="match status" value="1"/>
</dbReference>
<evidence type="ECO:0000256" key="1">
    <source>
        <dbReference type="ARBA" id="ARBA00022737"/>
    </source>
</evidence>
<gene>
    <name evidence="5" type="ORF">BINO364_LOCUS11352</name>
</gene>
<dbReference type="InterPro" id="IPR002110">
    <property type="entry name" value="Ankyrin_rpt"/>
</dbReference>
<keyword evidence="6" id="KW-1185">Reference proteome</keyword>
<dbReference type="InterPro" id="IPR001496">
    <property type="entry name" value="SOCS_box"/>
</dbReference>
<dbReference type="Pfam" id="PF00023">
    <property type="entry name" value="Ank"/>
    <property type="match status" value="2"/>
</dbReference>
<dbReference type="PROSITE" id="PS50297">
    <property type="entry name" value="ANK_REP_REGION"/>
    <property type="match status" value="5"/>
</dbReference>
<dbReference type="InterPro" id="IPR036036">
    <property type="entry name" value="SOCS_box-like_dom_sf"/>
</dbReference>
<dbReference type="AlphaFoldDB" id="A0A8J9YGI7"/>
<dbReference type="OrthoDB" id="194358at2759"/>
<feature type="repeat" description="ANK" evidence="3">
    <location>
        <begin position="288"/>
        <end position="320"/>
    </location>
</feature>
<dbReference type="Proteomes" id="UP000838878">
    <property type="component" value="Chromosome 5"/>
</dbReference>
<dbReference type="PANTHER" id="PTHR24166:SF48">
    <property type="entry name" value="PROTEIN VAPYRIN"/>
    <property type="match status" value="1"/>
</dbReference>